<comment type="similarity">
    <text evidence="2 8">Belongs to the group II decarboxylase family.</text>
</comment>
<comment type="caution">
    <text evidence="9">The sequence shown here is derived from an EMBL/GenBank/DDBJ whole genome shotgun (WGS) entry which is preliminary data.</text>
</comment>
<dbReference type="GO" id="GO:0030170">
    <property type="term" value="F:pyridoxal phosphate binding"/>
    <property type="evidence" value="ECO:0007669"/>
    <property type="project" value="InterPro"/>
</dbReference>
<keyword evidence="4" id="KW-0210">Decarboxylase</keyword>
<evidence type="ECO:0000313" key="9">
    <source>
        <dbReference type="EMBL" id="KAJ7317698.1"/>
    </source>
</evidence>
<evidence type="ECO:0000256" key="7">
    <source>
        <dbReference type="PIRSR" id="PIRSR602129-50"/>
    </source>
</evidence>
<dbReference type="PANTHER" id="PTHR45677:SF8">
    <property type="entry name" value="CYSTEINE SULFINIC ACID DECARBOXYLASE"/>
    <property type="match status" value="1"/>
</dbReference>
<organism evidence="9 10">
    <name type="scientific">Phrynocephalus forsythii</name>
    <dbReference type="NCBI Taxonomy" id="171643"/>
    <lineage>
        <taxon>Eukaryota</taxon>
        <taxon>Metazoa</taxon>
        <taxon>Chordata</taxon>
        <taxon>Craniata</taxon>
        <taxon>Vertebrata</taxon>
        <taxon>Euteleostomi</taxon>
        <taxon>Lepidosauria</taxon>
        <taxon>Squamata</taxon>
        <taxon>Bifurcata</taxon>
        <taxon>Unidentata</taxon>
        <taxon>Episquamata</taxon>
        <taxon>Toxicofera</taxon>
        <taxon>Iguania</taxon>
        <taxon>Acrodonta</taxon>
        <taxon>Agamidae</taxon>
        <taxon>Agaminae</taxon>
        <taxon>Phrynocephalus</taxon>
    </lineage>
</organism>
<evidence type="ECO:0000313" key="10">
    <source>
        <dbReference type="Proteomes" id="UP001142489"/>
    </source>
</evidence>
<dbReference type="CDD" id="cd06450">
    <property type="entry name" value="DOPA_deC_like"/>
    <property type="match status" value="1"/>
</dbReference>
<evidence type="ECO:0000256" key="5">
    <source>
        <dbReference type="ARBA" id="ARBA00022898"/>
    </source>
</evidence>
<evidence type="ECO:0000256" key="1">
    <source>
        <dbReference type="ARBA" id="ARBA00001933"/>
    </source>
</evidence>
<dbReference type="InterPro" id="IPR002129">
    <property type="entry name" value="PyrdxlP-dep_de-COase"/>
</dbReference>
<dbReference type="OrthoDB" id="392571at2759"/>
<dbReference type="GO" id="GO:0005737">
    <property type="term" value="C:cytoplasm"/>
    <property type="evidence" value="ECO:0007669"/>
    <property type="project" value="TreeGrafter"/>
</dbReference>
<gene>
    <name evidence="9" type="ORF">JRQ81_003860</name>
</gene>
<dbReference type="Gene3D" id="3.40.640.10">
    <property type="entry name" value="Type I PLP-dependent aspartate aminotransferase-like (Major domain)"/>
    <property type="match status" value="1"/>
</dbReference>
<dbReference type="AlphaFoldDB" id="A0A9Q1AY32"/>
<evidence type="ECO:0000256" key="3">
    <source>
        <dbReference type="ARBA" id="ARBA00011738"/>
    </source>
</evidence>
<dbReference type="Pfam" id="PF00282">
    <property type="entry name" value="Pyridoxal_deC"/>
    <property type="match status" value="1"/>
</dbReference>
<dbReference type="FunFam" id="3.40.640.10:FF:000016">
    <property type="entry name" value="Glutamate decarboxylase like 1"/>
    <property type="match status" value="1"/>
</dbReference>
<evidence type="ECO:0000256" key="2">
    <source>
        <dbReference type="ARBA" id="ARBA00009533"/>
    </source>
</evidence>
<dbReference type="InterPro" id="IPR021115">
    <property type="entry name" value="Pyridoxal-P_BS"/>
</dbReference>
<dbReference type="PANTHER" id="PTHR45677">
    <property type="entry name" value="GLUTAMATE DECARBOXYLASE-RELATED"/>
    <property type="match status" value="1"/>
</dbReference>
<keyword evidence="6 8" id="KW-0456">Lyase</keyword>
<dbReference type="Gene3D" id="3.90.1150.170">
    <property type="match status" value="1"/>
</dbReference>
<dbReference type="PROSITE" id="PS00392">
    <property type="entry name" value="DDC_GAD_HDC_YDC"/>
    <property type="match status" value="1"/>
</dbReference>
<protein>
    <recommendedName>
        <fullName evidence="11">Cysteine sulfinic acid decarboxylase</fullName>
    </recommendedName>
</protein>
<reference evidence="9" key="1">
    <citation type="journal article" date="2023" name="DNA Res.">
        <title>Chromosome-level genome assembly of Phrynocephalus forsythii using third-generation DNA sequencing and Hi-C analysis.</title>
        <authorList>
            <person name="Qi Y."/>
            <person name="Zhao W."/>
            <person name="Zhao Y."/>
            <person name="Niu C."/>
            <person name="Cao S."/>
            <person name="Zhang Y."/>
        </authorList>
    </citation>
    <scope>NUCLEOTIDE SEQUENCE</scope>
    <source>
        <tissue evidence="9">Muscle</tissue>
    </source>
</reference>
<evidence type="ECO:0000256" key="6">
    <source>
        <dbReference type="ARBA" id="ARBA00023239"/>
    </source>
</evidence>
<comment type="cofactor">
    <cofactor evidence="1 7 8">
        <name>pyridoxal 5'-phosphate</name>
        <dbReference type="ChEBI" id="CHEBI:597326"/>
    </cofactor>
</comment>
<keyword evidence="10" id="KW-1185">Reference proteome</keyword>
<keyword evidence="5 7" id="KW-0663">Pyridoxal phosphate</keyword>
<dbReference type="InterPro" id="IPR015424">
    <property type="entry name" value="PyrdxlP-dep_Trfase"/>
</dbReference>
<proteinExistence type="inferred from homology"/>
<name>A0A9Q1AY32_9SAUR</name>
<sequence>MQESQSLSQKKNFPLGKRTREPMWNGFALARYHEYISCCLNLVLLKELLLTMAEDDLSHPDLDKEAGEEFLQEVFQIMLEEGIRKGMDASEKVCDWKEPDDLQQILDLELKNGGEPRERLLERCRDVIRYSVKTCHPRFFNQLFSGLDPHALAGRLITEMLNTSQYTYEIAPVFVLMEEVVLRKLRELIGWEKGDGIFCPGGSISNMYAMNVARYHCFPDCKQKGNWSIPKLAVFTSRECHYSIQKGVAFLGIGTDNIYLVDVDEKGKMIPAHLEKQIIQAKSEGAFPFFVNATCGTTVLGAFDPLAEIADVCERHRIWLHVDAAWGGSALLSQRHRHLLDGIKRADSVAWNPHKMLMTGLQCSAFLLRDSSGLLQRCHCAKATYLFQTDKFYDTAYDRGDQTIQCGRKVDCFKLWLMWKANGTTGLERRVDRAFAFTRYLADEIKKRDGFQLVVEPEFINLCFWYVPPSLRGQEGCADYNLRLGKVAPVIKERMMKKGSMMVGYQPLGDRVNFFRQIVTNPAVTKKDLDFFLDEIERLGRDL</sequence>
<dbReference type="GO" id="GO:0019752">
    <property type="term" value="P:carboxylic acid metabolic process"/>
    <property type="evidence" value="ECO:0007669"/>
    <property type="project" value="InterPro"/>
</dbReference>
<evidence type="ECO:0000256" key="4">
    <source>
        <dbReference type="ARBA" id="ARBA00022793"/>
    </source>
</evidence>
<dbReference type="EMBL" id="JAPFRF010000011">
    <property type="protein sequence ID" value="KAJ7317698.1"/>
    <property type="molecule type" value="Genomic_DNA"/>
</dbReference>
<dbReference type="GO" id="GO:0042412">
    <property type="term" value="P:taurine biosynthetic process"/>
    <property type="evidence" value="ECO:0007669"/>
    <property type="project" value="TreeGrafter"/>
</dbReference>
<dbReference type="InterPro" id="IPR015421">
    <property type="entry name" value="PyrdxlP-dep_Trfase_major"/>
</dbReference>
<dbReference type="SUPFAM" id="SSF53383">
    <property type="entry name" value="PLP-dependent transferases"/>
    <property type="match status" value="1"/>
</dbReference>
<evidence type="ECO:0008006" key="11">
    <source>
        <dbReference type="Google" id="ProtNLM"/>
    </source>
</evidence>
<dbReference type="Proteomes" id="UP001142489">
    <property type="component" value="Unassembled WGS sequence"/>
</dbReference>
<comment type="subunit">
    <text evidence="3">Homodimer.</text>
</comment>
<evidence type="ECO:0000256" key="8">
    <source>
        <dbReference type="RuleBase" id="RU000382"/>
    </source>
</evidence>
<accession>A0A9Q1AY32</accession>
<feature type="modified residue" description="N6-(pyridoxal phosphate)lysine" evidence="7">
    <location>
        <position position="355"/>
    </location>
</feature>
<dbReference type="GO" id="GO:0004782">
    <property type="term" value="F:sulfinoalanine decarboxylase activity"/>
    <property type="evidence" value="ECO:0007669"/>
    <property type="project" value="TreeGrafter"/>
</dbReference>